<sequence>MKTPGAAVLLLLWAGIVAVAGETCQPDIYNVLKEISALVKQLRWETNAQAKDLTELRRERDNSKEVSFQCQVMWVVSQSG</sequence>
<accession>A0AAV6FVY7</accession>
<dbReference type="Proteomes" id="UP000823561">
    <property type="component" value="Chromosome 18"/>
</dbReference>
<dbReference type="EMBL" id="JADWDJ010000018">
    <property type="protein sequence ID" value="KAG5266984.1"/>
    <property type="molecule type" value="Genomic_DNA"/>
</dbReference>
<proteinExistence type="predicted"/>
<evidence type="ECO:0000256" key="1">
    <source>
        <dbReference type="SAM" id="SignalP"/>
    </source>
</evidence>
<keyword evidence="1" id="KW-0732">Signal</keyword>
<gene>
    <name evidence="2" type="ORF">AALO_G00238490</name>
</gene>
<name>A0AAV6FVY7_9TELE</name>
<keyword evidence="3" id="KW-1185">Reference proteome</keyword>
<feature type="signal peptide" evidence="1">
    <location>
        <begin position="1"/>
        <end position="21"/>
    </location>
</feature>
<comment type="caution">
    <text evidence="2">The sequence shown here is derived from an EMBL/GenBank/DDBJ whole genome shotgun (WGS) entry which is preliminary data.</text>
</comment>
<reference evidence="2" key="1">
    <citation type="submission" date="2020-10" db="EMBL/GenBank/DDBJ databases">
        <title>Chromosome-scale genome assembly of the Allis shad, Alosa alosa.</title>
        <authorList>
            <person name="Margot Z."/>
            <person name="Christophe K."/>
            <person name="Cabau C."/>
            <person name="Louis A."/>
            <person name="Berthelot C."/>
            <person name="Parey E."/>
            <person name="Roest Crollius H."/>
            <person name="Montfort J."/>
            <person name="Robinson-Rechavi M."/>
            <person name="Bucao C."/>
            <person name="Bouchez O."/>
            <person name="Gislard M."/>
            <person name="Lluch J."/>
            <person name="Milhes M."/>
            <person name="Lampietro C."/>
            <person name="Lopez Roques C."/>
            <person name="Donnadieu C."/>
            <person name="Braasch I."/>
            <person name="Desvignes T."/>
            <person name="Postlethwait J."/>
            <person name="Bobe J."/>
            <person name="Guiguen Y."/>
        </authorList>
    </citation>
    <scope>NUCLEOTIDE SEQUENCE</scope>
    <source>
        <strain evidence="2">M-15738</strain>
        <tissue evidence="2">Blood</tissue>
    </source>
</reference>
<evidence type="ECO:0000313" key="3">
    <source>
        <dbReference type="Proteomes" id="UP000823561"/>
    </source>
</evidence>
<evidence type="ECO:0000313" key="2">
    <source>
        <dbReference type="EMBL" id="KAG5266984.1"/>
    </source>
</evidence>
<organism evidence="2 3">
    <name type="scientific">Alosa alosa</name>
    <name type="common">allis shad</name>
    <dbReference type="NCBI Taxonomy" id="278164"/>
    <lineage>
        <taxon>Eukaryota</taxon>
        <taxon>Metazoa</taxon>
        <taxon>Chordata</taxon>
        <taxon>Craniata</taxon>
        <taxon>Vertebrata</taxon>
        <taxon>Euteleostomi</taxon>
        <taxon>Actinopterygii</taxon>
        <taxon>Neopterygii</taxon>
        <taxon>Teleostei</taxon>
        <taxon>Clupei</taxon>
        <taxon>Clupeiformes</taxon>
        <taxon>Clupeoidei</taxon>
        <taxon>Clupeidae</taxon>
        <taxon>Alosa</taxon>
    </lineage>
</organism>
<protein>
    <submittedName>
        <fullName evidence="2">Uncharacterized protein</fullName>
    </submittedName>
</protein>
<feature type="chain" id="PRO_5043529193" evidence="1">
    <location>
        <begin position="22"/>
        <end position="80"/>
    </location>
</feature>
<dbReference type="AlphaFoldDB" id="A0AAV6FVY7"/>